<sequence length="127" mass="14076">MRKGRPNNARVSVDKILEGKDRVALPIPFRDELVILKDALGSQVAWPKHSVLKGIEGRVAVFVDFKSNVVAKGGRGRYEGAQLGNRHEEAKAPAPMATDLSKLAPSKPPSRPYSRKINPWQELFTLH</sequence>
<protein>
    <recommendedName>
        <fullName evidence="2">DUF8039 domain-containing protein</fullName>
    </recommendedName>
</protein>
<dbReference type="Proteomes" id="UP000631114">
    <property type="component" value="Unassembled WGS sequence"/>
</dbReference>
<name>A0A835I794_9MAGN</name>
<accession>A0A835I794</accession>
<evidence type="ECO:0000313" key="4">
    <source>
        <dbReference type="Proteomes" id="UP000631114"/>
    </source>
</evidence>
<comment type="caution">
    <text evidence="3">The sequence shown here is derived from an EMBL/GenBank/DDBJ whole genome shotgun (WGS) entry which is preliminary data.</text>
</comment>
<gene>
    <name evidence="3" type="ORF">IFM89_010255</name>
</gene>
<dbReference type="EMBL" id="JADFTS010000003">
    <property type="protein sequence ID" value="KAF9613745.1"/>
    <property type="molecule type" value="Genomic_DNA"/>
</dbReference>
<reference evidence="3 4" key="1">
    <citation type="submission" date="2020-10" db="EMBL/GenBank/DDBJ databases">
        <title>The Coptis chinensis genome and diversification of protoberbering-type alkaloids.</title>
        <authorList>
            <person name="Wang B."/>
            <person name="Shu S."/>
            <person name="Song C."/>
            <person name="Liu Y."/>
        </authorList>
    </citation>
    <scope>NUCLEOTIDE SEQUENCE [LARGE SCALE GENOMIC DNA]</scope>
    <source>
        <strain evidence="3">HL-2020</strain>
        <tissue evidence="3">Leaf</tissue>
    </source>
</reference>
<dbReference type="Pfam" id="PF26133">
    <property type="entry name" value="DUF8039"/>
    <property type="match status" value="1"/>
</dbReference>
<keyword evidence="4" id="KW-1185">Reference proteome</keyword>
<proteinExistence type="predicted"/>
<dbReference type="AlphaFoldDB" id="A0A835I794"/>
<dbReference type="OrthoDB" id="1869436at2759"/>
<feature type="region of interest" description="Disordered" evidence="1">
    <location>
        <begin position="82"/>
        <end position="114"/>
    </location>
</feature>
<evidence type="ECO:0000256" key="1">
    <source>
        <dbReference type="SAM" id="MobiDB-lite"/>
    </source>
</evidence>
<feature type="domain" description="DUF8039" evidence="2">
    <location>
        <begin position="5"/>
        <end position="51"/>
    </location>
</feature>
<dbReference type="InterPro" id="IPR058352">
    <property type="entry name" value="DUF8039"/>
</dbReference>
<evidence type="ECO:0000313" key="3">
    <source>
        <dbReference type="EMBL" id="KAF9613745.1"/>
    </source>
</evidence>
<evidence type="ECO:0000259" key="2">
    <source>
        <dbReference type="Pfam" id="PF26133"/>
    </source>
</evidence>
<organism evidence="3 4">
    <name type="scientific">Coptis chinensis</name>
    <dbReference type="NCBI Taxonomy" id="261450"/>
    <lineage>
        <taxon>Eukaryota</taxon>
        <taxon>Viridiplantae</taxon>
        <taxon>Streptophyta</taxon>
        <taxon>Embryophyta</taxon>
        <taxon>Tracheophyta</taxon>
        <taxon>Spermatophyta</taxon>
        <taxon>Magnoliopsida</taxon>
        <taxon>Ranunculales</taxon>
        <taxon>Ranunculaceae</taxon>
        <taxon>Coptidoideae</taxon>
        <taxon>Coptis</taxon>
    </lineage>
</organism>